<dbReference type="STRING" id="1121003.SAMN03080618_00761"/>
<organism evidence="1 2">
    <name type="scientific">Aquamicrobium aerolatum DSM 21857</name>
    <dbReference type="NCBI Taxonomy" id="1121003"/>
    <lineage>
        <taxon>Bacteria</taxon>
        <taxon>Pseudomonadati</taxon>
        <taxon>Pseudomonadota</taxon>
        <taxon>Alphaproteobacteria</taxon>
        <taxon>Hyphomicrobiales</taxon>
        <taxon>Phyllobacteriaceae</taxon>
        <taxon>Aerobium</taxon>
    </lineage>
</organism>
<sequence>MVSRPKHPGDDAEPIGIVLARLQAELDAIGRRVDHNQAVIARSTWTHASADEDYVRAMQDGDLNAQRIAGVAEFLRAIGETLSADWRVDTRAATSQIRLAEQIRSIGSASAEVTAHHAHDSGDVDLF</sequence>
<dbReference type="EMBL" id="FORF01000003">
    <property type="protein sequence ID" value="SFI54385.1"/>
    <property type="molecule type" value="Genomic_DNA"/>
</dbReference>
<evidence type="ECO:0000313" key="1">
    <source>
        <dbReference type="EMBL" id="SFI54385.1"/>
    </source>
</evidence>
<evidence type="ECO:0000313" key="2">
    <source>
        <dbReference type="Proteomes" id="UP000242763"/>
    </source>
</evidence>
<proteinExistence type="predicted"/>
<reference evidence="2" key="1">
    <citation type="submission" date="2016-10" db="EMBL/GenBank/DDBJ databases">
        <authorList>
            <person name="Varghese N."/>
            <person name="Submissions S."/>
        </authorList>
    </citation>
    <scope>NUCLEOTIDE SEQUENCE [LARGE SCALE GENOMIC DNA]</scope>
    <source>
        <strain evidence="2">DSM 21857</strain>
    </source>
</reference>
<gene>
    <name evidence="1" type="ORF">SAMN03080618_00761</name>
</gene>
<dbReference type="AlphaFoldDB" id="A0A1I3J2V0"/>
<protein>
    <submittedName>
        <fullName evidence="1">Uncharacterized protein</fullName>
    </submittedName>
</protein>
<name>A0A1I3J2V0_9HYPH</name>
<dbReference type="Proteomes" id="UP000242763">
    <property type="component" value="Unassembled WGS sequence"/>
</dbReference>
<accession>A0A1I3J2V0</accession>
<keyword evidence="2" id="KW-1185">Reference proteome</keyword>